<reference evidence="1 2" key="1">
    <citation type="journal article" date="2022" name="Plant J.">
        <title>Chromosome-level genome of Camellia lanceoleosa provides a valuable resource for understanding genome evolution and self-incompatibility.</title>
        <authorList>
            <person name="Gong W."/>
            <person name="Xiao S."/>
            <person name="Wang L."/>
            <person name="Liao Z."/>
            <person name="Chang Y."/>
            <person name="Mo W."/>
            <person name="Hu G."/>
            <person name="Li W."/>
            <person name="Zhao G."/>
            <person name="Zhu H."/>
            <person name="Hu X."/>
            <person name="Ji K."/>
            <person name="Xiang X."/>
            <person name="Song Q."/>
            <person name="Yuan D."/>
            <person name="Jin S."/>
            <person name="Zhang L."/>
        </authorList>
    </citation>
    <scope>NUCLEOTIDE SEQUENCE [LARGE SCALE GENOMIC DNA]</scope>
    <source>
        <strain evidence="1">SQ_2022a</strain>
    </source>
</reference>
<proteinExistence type="predicted"/>
<name>A0ACC0GBU2_9ERIC</name>
<comment type="caution">
    <text evidence="1">The sequence shown here is derived from an EMBL/GenBank/DDBJ whole genome shotgun (WGS) entry which is preliminary data.</text>
</comment>
<protein>
    <submittedName>
        <fullName evidence="1">Uncharacterized protein</fullName>
    </submittedName>
</protein>
<accession>A0ACC0GBU2</accession>
<dbReference type="Proteomes" id="UP001060215">
    <property type="component" value="Chromosome 10"/>
</dbReference>
<evidence type="ECO:0000313" key="1">
    <source>
        <dbReference type="EMBL" id="KAI7998490.1"/>
    </source>
</evidence>
<evidence type="ECO:0000313" key="2">
    <source>
        <dbReference type="Proteomes" id="UP001060215"/>
    </source>
</evidence>
<keyword evidence="2" id="KW-1185">Reference proteome</keyword>
<organism evidence="1 2">
    <name type="scientific">Camellia lanceoleosa</name>
    <dbReference type="NCBI Taxonomy" id="1840588"/>
    <lineage>
        <taxon>Eukaryota</taxon>
        <taxon>Viridiplantae</taxon>
        <taxon>Streptophyta</taxon>
        <taxon>Embryophyta</taxon>
        <taxon>Tracheophyta</taxon>
        <taxon>Spermatophyta</taxon>
        <taxon>Magnoliopsida</taxon>
        <taxon>eudicotyledons</taxon>
        <taxon>Gunneridae</taxon>
        <taxon>Pentapetalae</taxon>
        <taxon>asterids</taxon>
        <taxon>Ericales</taxon>
        <taxon>Theaceae</taxon>
        <taxon>Camellia</taxon>
    </lineage>
</organism>
<gene>
    <name evidence="1" type="ORF">LOK49_LG10G02646</name>
</gene>
<dbReference type="EMBL" id="CM045767">
    <property type="protein sequence ID" value="KAI7998490.1"/>
    <property type="molecule type" value="Genomic_DNA"/>
</dbReference>
<sequence>MEMKISSPINQYTVTRAGAAPNLMGSDNASEDSENEVAEEKGKLKHATVSPLLGETKDISSLKLPLSVCVYHVIDEVLPPKIPDAEVRSKLALTVINDCSIGEAELAQYFLAILNLSDEYKQWSKLSTAASEKLSDDKVETSVNSKLDKRQKQYATDHTQFQQHLFELMNQDHDECVKHFDKDQELEQLISGEICFKVYPFSSETNTSNTERKIMLSGSFNPLHEGHLKLLEVATRDESNNYQNKNQTTYFKMPCVIELYDAGVKFKAVNDDDDELNFSMFDIRFEHGHFKIPKFKVNDSTETFFQNIIAYEQHSSYDKPKYFTDYTYLMDQLINCKEDVTQLRCHEVLENWLGDDEVVALMFNNLGNGRIIEE</sequence>